<evidence type="ECO:0000313" key="4">
    <source>
        <dbReference type="Proteomes" id="UP001304298"/>
    </source>
</evidence>
<dbReference type="Proteomes" id="UP001304298">
    <property type="component" value="Unassembled WGS sequence"/>
</dbReference>
<evidence type="ECO:0000313" key="3">
    <source>
        <dbReference type="EMBL" id="MEA5359424.1"/>
    </source>
</evidence>
<evidence type="ECO:0000259" key="2">
    <source>
        <dbReference type="PROSITE" id="PS50937"/>
    </source>
</evidence>
<dbReference type="PRINTS" id="PR00040">
    <property type="entry name" value="HTHMERR"/>
</dbReference>
<dbReference type="CDD" id="cd00592">
    <property type="entry name" value="HTH_MerR-like"/>
    <property type="match status" value="1"/>
</dbReference>
<keyword evidence="4" id="KW-1185">Reference proteome</keyword>
<accession>A0ABU5R126</accession>
<reference evidence="3 4" key="1">
    <citation type="submission" date="2023-12" db="EMBL/GenBank/DDBJ databases">
        <title>Amycolatopsis sp. V23-08.</title>
        <authorList>
            <person name="Somphong A."/>
        </authorList>
    </citation>
    <scope>NUCLEOTIDE SEQUENCE [LARGE SCALE GENOMIC DNA]</scope>
    <source>
        <strain evidence="3 4">V23-08</strain>
    </source>
</reference>
<dbReference type="InterPro" id="IPR009061">
    <property type="entry name" value="DNA-bd_dom_put_sf"/>
</dbReference>
<dbReference type="Gene3D" id="1.10.1660.10">
    <property type="match status" value="1"/>
</dbReference>
<dbReference type="PANTHER" id="PTHR30204:SF93">
    <property type="entry name" value="HTH MERR-TYPE DOMAIN-CONTAINING PROTEIN"/>
    <property type="match status" value="1"/>
</dbReference>
<dbReference type="PROSITE" id="PS50937">
    <property type="entry name" value="HTH_MERR_2"/>
    <property type="match status" value="1"/>
</dbReference>
<dbReference type="Pfam" id="PF13411">
    <property type="entry name" value="MerR_1"/>
    <property type="match status" value="1"/>
</dbReference>
<comment type="caution">
    <text evidence="3">The sequence shown here is derived from an EMBL/GenBank/DDBJ whole genome shotgun (WGS) entry which is preliminary data.</text>
</comment>
<sequence length="275" mass="30285">MRYSIGELARRTGLTVKAVRFYSDRGLVLPAERNSAGHRLYDGTALARLDLIRTLRELGLDLATIRRVVDGEATVADVAARHVEALSAQIRLLRLRRAVLTVVAERGSTPEETSLMNQLAQLSDTERRRLVDDFLRDALGDRPELAGIARTLTPELPDHPESAQFEAWIELAELTQDAEFRGVLRRLADDHPGGLRRDLTAEVRTAVDAGVAPDSPEAAEIVDGLGRDPGRLRAWLAAARDPRRARYLELLAIVNGWAAPESLAPTLDWLAEAVS</sequence>
<dbReference type="SMART" id="SM00422">
    <property type="entry name" value="HTH_MERR"/>
    <property type="match status" value="1"/>
</dbReference>
<name>A0ABU5R126_9PSEU</name>
<keyword evidence="1" id="KW-0238">DNA-binding</keyword>
<dbReference type="PANTHER" id="PTHR30204">
    <property type="entry name" value="REDOX-CYCLING DRUG-SENSING TRANSCRIPTIONAL ACTIVATOR SOXR"/>
    <property type="match status" value="1"/>
</dbReference>
<dbReference type="EMBL" id="JAYFSI010000001">
    <property type="protein sequence ID" value="MEA5359424.1"/>
    <property type="molecule type" value="Genomic_DNA"/>
</dbReference>
<dbReference type="SUPFAM" id="SSF46955">
    <property type="entry name" value="Putative DNA-binding domain"/>
    <property type="match status" value="1"/>
</dbReference>
<dbReference type="RefSeq" id="WP_323324628.1">
    <property type="nucleotide sequence ID" value="NZ_JAYFSI010000001.1"/>
</dbReference>
<evidence type="ECO:0000256" key="1">
    <source>
        <dbReference type="ARBA" id="ARBA00023125"/>
    </source>
</evidence>
<dbReference type="InterPro" id="IPR047057">
    <property type="entry name" value="MerR_fam"/>
</dbReference>
<feature type="domain" description="HTH merR-type" evidence="2">
    <location>
        <begin position="1"/>
        <end position="71"/>
    </location>
</feature>
<proteinExistence type="predicted"/>
<dbReference type="InterPro" id="IPR000551">
    <property type="entry name" value="MerR-type_HTH_dom"/>
</dbReference>
<organism evidence="3 4">
    <name type="scientific">Amycolatopsis heterodermiae</name>
    <dbReference type="NCBI Taxonomy" id="3110235"/>
    <lineage>
        <taxon>Bacteria</taxon>
        <taxon>Bacillati</taxon>
        <taxon>Actinomycetota</taxon>
        <taxon>Actinomycetes</taxon>
        <taxon>Pseudonocardiales</taxon>
        <taxon>Pseudonocardiaceae</taxon>
        <taxon>Amycolatopsis</taxon>
    </lineage>
</organism>
<protein>
    <submittedName>
        <fullName evidence="3">MerR family transcriptional regulator</fullName>
    </submittedName>
</protein>
<gene>
    <name evidence="3" type="ORF">VA596_07755</name>
</gene>